<feature type="region of interest" description="Disordered" evidence="1">
    <location>
        <begin position="63"/>
        <end position="90"/>
    </location>
</feature>
<dbReference type="Proteomes" id="UP000238762">
    <property type="component" value="Unassembled WGS sequence"/>
</dbReference>
<evidence type="ECO:0000313" key="2">
    <source>
        <dbReference type="EMBL" id="PSB01886.1"/>
    </source>
</evidence>
<evidence type="ECO:0000256" key="1">
    <source>
        <dbReference type="SAM" id="MobiDB-lite"/>
    </source>
</evidence>
<evidence type="ECO:0000313" key="3">
    <source>
        <dbReference type="Proteomes" id="UP000238762"/>
    </source>
</evidence>
<protein>
    <submittedName>
        <fullName evidence="2">Uncharacterized protein</fullName>
    </submittedName>
</protein>
<dbReference type="AlphaFoldDB" id="A0A2T1C0T6"/>
<reference evidence="2 3" key="1">
    <citation type="submission" date="2018-02" db="EMBL/GenBank/DDBJ databases">
        <authorList>
            <person name="Cohen D.B."/>
            <person name="Kent A.D."/>
        </authorList>
    </citation>
    <scope>NUCLEOTIDE SEQUENCE [LARGE SCALE GENOMIC DNA]</scope>
    <source>
        <strain evidence="2 3">CCAP 1448/3</strain>
    </source>
</reference>
<proteinExistence type="predicted"/>
<reference evidence="2 3" key="2">
    <citation type="submission" date="2018-03" db="EMBL/GenBank/DDBJ databases">
        <title>The ancient ancestry and fast evolution of plastids.</title>
        <authorList>
            <person name="Moore K.R."/>
            <person name="Magnabosco C."/>
            <person name="Momper L."/>
            <person name="Gold D.A."/>
            <person name="Bosak T."/>
            <person name="Fournier G.P."/>
        </authorList>
    </citation>
    <scope>NUCLEOTIDE SEQUENCE [LARGE SCALE GENOMIC DNA]</scope>
    <source>
        <strain evidence="2 3">CCAP 1448/3</strain>
    </source>
</reference>
<feature type="compositionally biased region" description="Basic and acidic residues" evidence="1">
    <location>
        <begin position="63"/>
        <end position="89"/>
    </location>
</feature>
<comment type="caution">
    <text evidence="2">The sequence shown here is derived from an EMBL/GenBank/DDBJ whole genome shotgun (WGS) entry which is preliminary data.</text>
</comment>
<accession>A0A2T1C0T6</accession>
<gene>
    <name evidence="2" type="ORF">C7B64_16035</name>
</gene>
<sequence>MTNLISGTIAKISSLVNRLQVKQFLCMTLVGFLILTSHVDLASSNQAASKKLDQIVHQDDLQRPKTTAEWKQQARETKGDPGERLKRIGEQSTEAIKDFGSVYPDVAKRSATELRNNNETSK</sequence>
<name>A0A2T1C0T6_9CYAN</name>
<keyword evidence="3" id="KW-1185">Reference proteome</keyword>
<dbReference type="RefSeq" id="WP_106289666.1">
    <property type="nucleotide sequence ID" value="NZ_CAWNTC010000111.1"/>
</dbReference>
<dbReference type="OrthoDB" id="467131at2"/>
<organism evidence="2 3">
    <name type="scientific">Merismopedia glauca CCAP 1448/3</name>
    <dbReference type="NCBI Taxonomy" id="1296344"/>
    <lineage>
        <taxon>Bacteria</taxon>
        <taxon>Bacillati</taxon>
        <taxon>Cyanobacteriota</taxon>
        <taxon>Cyanophyceae</taxon>
        <taxon>Synechococcales</taxon>
        <taxon>Merismopediaceae</taxon>
        <taxon>Merismopedia</taxon>
    </lineage>
</organism>
<dbReference type="EMBL" id="PVWJ01000083">
    <property type="protein sequence ID" value="PSB01886.1"/>
    <property type="molecule type" value="Genomic_DNA"/>
</dbReference>